<dbReference type="OrthoDB" id="3365310at2759"/>
<accession>A0A166AW51</accession>
<proteinExistence type="predicted"/>
<name>A0A166AW51_9AGAM</name>
<feature type="non-terminal residue" evidence="1">
    <location>
        <position position="1"/>
    </location>
</feature>
<feature type="non-terminal residue" evidence="1">
    <location>
        <position position="196"/>
    </location>
</feature>
<evidence type="ECO:0008006" key="3">
    <source>
        <dbReference type="Google" id="ProtNLM"/>
    </source>
</evidence>
<keyword evidence="2" id="KW-1185">Reference proteome</keyword>
<gene>
    <name evidence="1" type="ORF">FIBSPDRAFT_670129</name>
</gene>
<dbReference type="EMBL" id="KV417653">
    <property type="protein sequence ID" value="KZP12019.1"/>
    <property type="molecule type" value="Genomic_DNA"/>
</dbReference>
<evidence type="ECO:0000313" key="2">
    <source>
        <dbReference type="Proteomes" id="UP000076532"/>
    </source>
</evidence>
<reference evidence="1 2" key="1">
    <citation type="journal article" date="2016" name="Mol. Biol. Evol.">
        <title>Comparative Genomics of Early-Diverging Mushroom-Forming Fungi Provides Insights into the Origins of Lignocellulose Decay Capabilities.</title>
        <authorList>
            <person name="Nagy L.G."/>
            <person name="Riley R."/>
            <person name="Tritt A."/>
            <person name="Adam C."/>
            <person name="Daum C."/>
            <person name="Floudas D."/>
            <person name="Sun H."/>
            <person name="Yadav J.S."/>
            <person name="Pangilinan J."/>
            <person name="Larsson K.H."/>
            <person name="Matsuura K."/>
            <person name="Barry K."/>
            <person name="Labutti K."/>
            <person name="Kuo R."/>
            <person name="Ohm R.A."/>
            <person name="Bhattacharya S.S."/>
            <person name="Shirouzu T."/>
            <person name="Yoshinaga Y."/>
            <person name="Martin F.M."/>
            <person name="Grigoriev I.V."/>
            <person name="Hibbett D.S."/>
        </authorList>
    </citation>
    <scope>NUCLEOTIDE SEQUENCE [LARGE SCALE GENOMIC DNA]</scope>
    <source>
        <strain evidence="1 2">CBS 109695</strain>
    </source>
</reference>
<evidence type="ECO:0000313" key="1">
    <source>
        <dbReference type="EMBL" id="KZP12019.1"/>
    </source>
</evidence>
<dbReference type="Proteomes" id="UP000076532">
    <property type="component" value="Unassembled WGS sequence"/>
</dbReference>
<protein>
    <recommendedName>
        <fullName evidence="3">Alpha/beta hydrolase</fullName>
    </recommendedName>
</protein>
<organism evidence="1 2">
    <name type="scientific">Athelia psychrophila</name>
    <dbReference type="NCBI Taxonomy" id="1759441"/>
    <lineage>
        <taxon>Eukaryota</taxon>
        <taxon>Fungi</taxon>
        <taxon>Dikarya</taxon>
        <taxon>Basidiomycota</taxon>
        <taxon>Agaricomycotina</taxon>
        <taxon>Agaricomycetes</taxon>
        <taxon>Agaricomycetidae</taxon>
        <taxon>Atheliales</taxon>
        <taxon>Atheliaceae</taxon>
        <taxon>Athelia</taxon>
    </lineage>
</organism>
<dbReference type="AlphaFoldDB" id="A0A166AW51"/>
<sequence>SSFVVRPASRAALRESPTPLVFVSAGEWDPDTRTGMTEWASMFPEKGFTCIQTDLTMPESPPADSAALMHHFETQLRSDIRLAMSAFPPVIFARASACLIAQAYISSNPASGLFLVSPPPTNAAVSERGLLPTPLEEFDFEPRFPIAVMAPPAEMDVLARDSRLAADAGVDRLAVHSVDGQEAFAAAETWLDELGI</sequence>